<comment type="caution">
    <text evidence="7">The sequence shown here is derived from an EMBL/GenBank/DDBJ whole genome shotgun (WGS) entry which is preliminary data.</text>
</comment>
<feature type="transmembrane region" description="Helical" evidence="6">
    <location>
        <begin position="311"/>
        <end position="329"/>
    </location>
</feature>
<organism evidence="7 8">
    <name type="scientific">Aquabacterium soli</name>
    <dbReference type="NCBI Taxonomy" id="2493092"/>
    <lineage>
        <taxon>Bacteria</taxon>
        <taxon>Pseudomonadati</taxon>
        <taxon>Pseudomonadota</taxon>
        <taxon>Betaproteobacteria</taxon>
        <taxon>Burkholderiales</taxon>
        <taxon>Aquabacterium</taxon>
    </lineage>
</organism>
<evidence type="ECO:0000256" key="4">
    <source>
        <dbReference type="ARBA" id="ARBA00022989"/>
    </source>
</evidence>
<dbReference type="PANTHER" id="PTHR30250:SF11">
    <property type="entry name" value="O-ANTIGEN TRANSPORTER-RELATED"/>
    <property type="match status" value="1"/>
</dbReference>
<feature type="transmembrane region" description="Helical" evidence="6">
    <location>
        <begin position="158"/>
        <end position="177"/>
    </location>
</feature>
<feature type="transmembrane region" description="Helical" evidence="6">
    <location>
        <begin position="183"/>
        <end position="204"/>
    </location>
</feature>
<accession>A0A426V2F6</accession>
<dbReference type="Pfam" id="PF16933">
    <property type="entry name" value="PelG"/>
    <property type="match status" value="1"/>
</dbReference>
<evidence type="ECO:0000313" key="8">
    <source>
        <dbReference type="Proteomes" id="UP000269265"/>
    </source>
</evidence>
<feature type="transmembrane region" description="Helical" evidence="6">
    <location>
        <begin position="126"/>
        <end position="146"/>
    </location>
</feature>
<protein>
    <recommendedName>
        <fullName evidence="9">Membrane protein involved in the export of O-antigen and teichoic acid</fullName>
    </recommendedName>
</protein>
<gene>
    <name evidence="7" type="ORF">EIP75_22150</name>
</gene>
<keyword evidence="5 6" id="KW-0472">Membrane</keyword>
<feature type="transmembrane region" description="Helical" evidence="6">
    <location>
        <begin position="398"/>
        <end position="418"/>
    </location>
</feature>
<evidence type="ECO:0008006" key="9">
    <source>
        <dbReference type="Google" id="ProtNLM"/>
    </source>
</evidence>
<sequence length="425" mass="45813">MTLAALRARAIALWHSPSLWLVGSNLLTRVLSFVVTLLISRTSGMGTLGAYSSLLISAASLTTPVSQAMANSATLMVTRRPDTQSWRRVLTGNAWVLSGCALLVVLGPWFLFSRTDGQGSPGLPPALGYAVVAALALGQLLSQFMLGLAHGANRSRQASWLVAAVMLAGIASCWLVIQTWGLAGALVQAAVVMAAPGILLWLYVMRRASATSAIDTVADRQDAWQRFTHALPSIGSTFINNATNWLCCIYWVLQHHGHVGVGLVTIGLQWAVMMQLPVNSWGGRIVHALGTASAEGHAALKRETAHQVRRCVGVSLLTGAAVVVMSPWIADLYHADRNMLIGLFVINGLAAVVASANYVFERVFFCLESQRMWLLTSMIAYVVQLAFTMIAIPHSLLAVAWGNLLAVTTIAVIVYLHLRSRWREP</sequence>
<dbReference type="InterPro" id="IPR050833">
    <property type="entry name" value="Poly_Biosynth_Transport"/>
</dbReference>
<name>A0A426V2F6_9BURK</name>
<dbReference type="AlphaFoldDB" id="A0A426V2F6"/>
<keyword evidence="4 6" id="KW-1133">Transmembrane helix</keyword>
<evidence type="ECO:0000256" key="3">
    <source>
        <dbReference type="ARBA" id="ARBA00022692"/>
    </source>
</evidence>
<keyword evidence="2" id="KW-1003">Cell membrane</keyword>
<reference evidence="7 8" key="1">
    <citation type="submission" date="2018-12" db="EMBL/GenBank/DDBJ databases">
        <title>The whole draft genome of Aquabacterium sp. SJQ9.</title>
        <authorList>
            <person name="Sun L."/>
            <person name="Gao X."/>
            <person name="Chen W."/>
            <person name="Huang K."/>
        </authorList>
    </citation>
    <scope>NUCLEOTIDE SEQUENCE [LARGE SCALE GENOMIC DNA]</scope>
    <source>
        <strain evidence="7 8">SJQ9</strain>
    </source>
</reference>
<keyword evidence="3 6" id="KW-0812">Transmembrane</keyword>
<dbReference type="PANTHER" id="PTHR30250">
    <property type="entry name" value="PST FAMILY PREDICTED COLANIC ACID TRANSPORTER"/>
    <property type="match status" value="1"/>
</dbReference>
<evidence type="ECO:0000313" key="7">
    <source>
        <dbReference type="EMBL" id="RRS01032.1"/>
    </source>
</evidence>
<comment type="subcellular location">
    <subcellularLocation>
        <location evidence="1">Cell membrane</location>
        <topology evidence="1">Multi-pass membrane protein</topology>
    </subcellularLocation>
</comment>
<evidence type="ECO:0000256" key="1">
    <source>
        <dbReference type="ARBA" id="ARBA00004651"/>
    </source>
</evidence>
<dbReference type="InterPro" id="IPR031617">
    <property type="entry name" value="PelG"/>
</dbReference>
<evidence type="ECO:0000256" key="6">
    <source>
        <dbReference type="SAM" id="Phobius"/>
    </source>
</evidence>
<feature type="transmembrane region" description="Helical" evidence="6">
    <location>
        <begin position="372"/>
        <end position="392"/>
    </location>
</feature>
<evidence type="ECO:0000256" key="2">
    <source>
        <dbReference type="ARBA" id="ARBA00022475"/>
    </source>
</evidence>
<dbReference type="Proteomes" id="UP000269265">
    <property type="component" value="Unassembled WGS sequence"/>
</dbReference>
<keyword evidence="8" id="KW-1185">Reference proteome</keyword>
<proteinExistence type="predicted"/>
<dbReference type="EMBL" id="RSED01000029">
    <property type="protein sequence ID" value="RRS01032.1"/>
    <property type="molecule type" value="Genomic_DNA"/>
</dbReference>
<evidence type="ECO:0000256" key="5">
    <source>
        <dbReference type="ARBA" id="ARBA00023136"/>
    </source>
</evidence>
<dbReference type="GO" id="GO:0005886">
    <property type="term" value="C:plasma membrane"/>
    <property type="evidence" value="ECO:0007669"/>
    <property type="project" value="UniProtKB-SubCell"/>
</dbReference>
<feature type="transmembrane region" description="Helical" evidence="6">
    <location>
        <begin position="89"/>
        <end position="111"/>
    </location>
</feature>
<feature type="transmembrane region" description="Helical" evidence="6">
    <location>
        <begin position="341"/>
        <end position="360"/>
    </location>
</feature>